<evidence type="ECO:0000313" key="1">
    <source>
        <dbReference type="EMBL" id="TGJ68419.1"/>
    </source>
</evidence>
<dbReference type="AlphaFoldDB" id="A0A7C8P7F3"/>
<organism evidence="1 2">
    <name type="scientific">Orbilia oligospora</name>
    <name type="common">Nematode-trapping fungus</name>
    <name type="synonym">Arthrobotrys oligospora</name>
    <dbReference type="NCBI Taxonomy" id="2813651"/>
    <lineage>
        <taxon>Eukaryota</taxon>
        <taxon>Fungi</taxon>
        <taxon>Dikarya</taxon>
        <taxon>Ascomycota</taxon>
        <taxon>Pezizomycotina</taxon>
        <taxon>Orbiliomycetes</taxon>
        <taxon>Orbiliales</taxon>
        <taxon>Orbiliaceae</taxon>
        <taxon>Orbilia</taxon>
    </lineage>
</organism>
<comment type="caution">
    <text evidence="1">The sequence shown here is derived from an EMBL/GenBank/DDBJ whole genome shotgun (WGS) entry which is preliminary data.</text>
</comment>
<dbReference type="Proteomes" id="UP000297595">
    <property type="component" value="Unassembled WGS sequence"/>
</dbReference>
<evidence type="ECO:0000313" key="2">
    <source>
        <dbReference type="Proteomes" id="UP000297595"/>
    </source>
</evidence>
<proteinExistence type="predicted"/>
<gene>
    <name evidence="1" type="ORF">EYR41_007472</name>
</gene>
<name>A0A7C8P7F3_ORBOL</name>
<sequence length="58" mass="6544">MAMAALWYSIANVDYRATSTMKAVSNSPRIKNFTSFTPIESFKIVKEDTPEAWTSIEP</sequence>
<protein>
    <submittedName>
        <fullName evidence="1">Uncharacterized protein</fullName>
    </submittedName>
</protein>
<reference evidence="1 2" key="1">
    <citation type="submission" date="2019-03" db="EMBL/GenBank/DDBJ databases">
        <title>Nematode-trapping fungi genome.</title>
        <authorList>
            <person name="Vidal-Diez De Ulzurrun G."/>
        </authorList>
    </citation>
    <scope>NUCLEOTIDE SEQUENCE [LARGE SCALE GENOMIC DNA]</scope>
    <source>
        <strain evidence="1 2">TWF154</strain>
    </source>
</reference>
<dbReference type="EMBL" id="SOZJ01000004">
    <property type="protein sequence ID" value="TGJ68419.1"/>
    <property type="molecule type" value="Genomic_DNA"/>
</dbReference>
<accession>A0A7C8P7F3</accession>